<accession>A0A285SXT5</accession>
<dbReference type="InterPro" id="IPR055804">
    <property type="entry name" value="DUF7380"/>
</dbReference>
<sequence length="624" mass="68863">MSDAPQTEQKSEPSLIVLAAILSADPEMPISGERSVDCSVLWRHYSTARDAAELAGDGEKAAVYNLLGGVCTMGLQAGEPLKPFTPLMAWATGSSPTPLTYRGKQSLVFGELAAEVAHPALKARLADLAWVNTKQHEAARLAIESYIECVRRLLAGKAEMRSHRNEASGPRALDLLRRASVLQRQIGWGGGRTDDLVSLAKKVRQRAMKREDVFGFVRASDLELDFQTTRAAILAKAAEAFAVSRAAAGDEDGSEQLWRLTARAYSRADRKVDADRALVQVAERLVETADRMAKSPMHETHWLEQAIATLRRVRGTNARRADLQARLVRKQGDIADFMAPISSSTDISEIVEGTKAQLGGKELADALLIYAVQSRSPAVADLRREAEESIGRSPFGSLFASVIYDETFKPTSRTPPAGDFASPPNEANIRVQIIQHEQMRRGLVVAGQIEPGRYQIVFDHAPDELVLTTLAAMSPFVPPHHEALFGRGFAHFFNGDFIEAAHLLVPQLENSLRYVLNAADVDTTRLKSDLTQSSATLSTLLNPSGEWRKPLEDLIGDAVMFEIENLFDHQAGPTLRHRMAHGLLHQWVFGGRDAIYACWFIYRLCIEQLTPHADEVRRRLRSLT</sequence>
<evidence type="ECO:0000313" key="4">
    <source>
        <dbReference type="Proteomes" id="UP000219111"/>
    </source>
</evidence>
<gene>
    <name evidence="3" type="ORF">SAMN05877831_10914</name>
</gene>
<reference evidence="4" key="1">
    <citation type="submission" date="2017-08" db="EMBL/GenBank/DDBJ databases">
        <authorList>
            <person name="Varghese N."/>
            <person name="Submissions S."/>
        </authorList>
    </citation>
    <scope>NUCLEOTIDE SEQUENCE [LARGE SCALE GENOMIC DNA]</scope>
    <source>
        <strain evidence="4">JA276</strain>
    </source>
</reference>
<proteinExistence type="predicted"/>
<dbReference type="Pfam" id="PF24098">
    <property type="entry name" value="DUF7380"/>
    <property type="match status" value="1"/>
</dbReference>
<dbReference type="Pfam" id="PF13910">
    <property type="entry name" value="DUF4209"/>
    <property type="match status" value="1"/>
</dbReference>
<dbReference type="Proteomes" id="UP000219111">
    <property type="component" value="Unassembled WGS sequence"/>
</dbReference>
<feature type="domain" description="DUF4209" evidence="1">
    <location>
        <begin position="508"/>
        <end position="601"/>
    </location>
</feature>
<evidence type="ECO:0000313" key="3">
    <source>
        <dbReference type="EMBL" id="SOC11598.1"/>
    </source>
</evidence>
<evidence type="ECO:0008006" key="5">
    <source>
        <dbReference type="Google" id="ProtNLM"/>
    </source>
</evidence>
<protein>
    <recommendedName>
        <fullName evidence="5">DUF4209 domain-containing protein</fullName>
    </recommendedName>
</protein>
<evidence type="ECO:0000259" key="2">
    <source>
        <dbReference type="Pfam" id="PF24098"/>
    </source>
</evidence>
<dbReference type="InterPro" id="IPR025209">
    <property type="entry name" value="DUF4209"/>
</dbReference>
<dbReference type="AlphaFoldDB" id="A0A285SXT5"/>
<evidence type="ECO:0000259" key="1">
    <source>
        <dbReference type="Pfam" id="PF13910"/>
    </source>
</evidence>
<keyword evidence="4" id="KW-1185">Reference proteome</keyword>
<feature type="domain" description="DUF7380" evidence="2">
    <location>
        <begin position="19"/>
        <end position="192"/>
    </location>
</feature>
<dbReference type="RefSeq" id="WP_217991900.1">
    <property type="nucleotide sequence ID" value="NZ_OBMT01000009.1"/>
</dbReference>
<dbReference type="EMBL" id="OBMT01000009">
    <property type="protein sequence ID" value="SOC11598.1"/>
    <property type="molecule type" value="Genomic_DNA"/>
</dbReference>
<name>A0A285SXT5_9RHOB</name>
<organism evidence="3 4">
    <name type="scientific">Rhodobacter maris</name>
    <dbReference type="NCBI Taxonomy" id="446682"/>
    <lineage>
        <taxon>Bacteria</taxon>
        <taxon>Pseudomonadati</taxon>
        <taxon>Pseudomonadota</taxon>
        <taxon>Alphaproteobacteria</taxon>
        <taxon>Rhodobacterales</taxon>
        <taxon>Rhodobacter group</taxon>
        <taxon>Rhodobacter</taxon>
    </lineage>
</organism>